<proteinExistence type="predicted"/>
<organism evidence="1 2">
    <name type="scientific">Aureispira anguillae</name>
    <dbReference type="NCBI Taxonomy" id="2864201"/>
    <lineage>
        <taxon>Bacteria</taxon>
        <taxon>Pseudomonadati</taxon>
        <taxon>Bacteroidota</taxon>
        <taxon>Saprospiria</taxon>
        <taxon>Saprospirales</taxon>
        <taxon>Saprospiraceae</taxon>
        <taxon>Aureispira</taxon>
    </lineage>
</organism>
<sequence length="34" mass="3880">MNLSTGQTKTDLPILDAKPLLYLIPIVLFYSMLR</sequence>
<name>A0A915YDL8_9BACT</name>
<evidence type="ECO:0000313" key="2">
    <source>
        <dbReference type="Proteomes" id="UP001060919"/>
    </source>
</evidence>
<protein>
    <submittedName>
        <fullName evidence="1">Uncharacterized protein</fullName>
    </submittedName>
</protein>
<reference evidence="1" key="1">
    <citation type="submission" date="2022-09" db="EMBL/GenBank/DDBJ databases">
        <title>Aureispira anguillicida sp. nov., isolated from Leptocephalus of Japanese eel Anguilla japonica.</title>
        <authorList>
            <person name="Yuasa K."/>
            <person name="Mekata T."/>
            <person name="Ikunari K."/>
        </authorList>
    </citation>
    <scope>NUCLEOTIDE SEQUENCE</scope>
    <source>
        <strain evidence="1">EL160426</strain>
    </source>
</reference>
<dbReference type="EMBL" id="AP026867">
    <property type="protein sequence ID" value="BDS11086.1"/>
    <property type="molecule type" value="Genomic_DNA"/>
</dbReference>
<dbReference type="Proteomes" id="UP001060919">
    <property type="component" value="Chromosome"/>
</dbReference>
<gene>
    <name evidence="1" type="ORF">AsAng_0017970</name>
</gene>
<accession>A0A915YDL8</accession>
<dbReference type="AlphaFoldDB" id="A0A915YDL8"/>
<evidence type="ECO:0000313" key="1">
    <source>
        <dbReference type="EMBL" id="BDS11086.1"/>
    </source>
</evidence>
<keyword evidence="2" id="KW-1185">Reference proteome</keyword>
<dbReference type="KEGG" id="aup:AsAng_0017970"/>